<dbReference type="InterPro" id="IPR002346">
    <property type="entry name" value="Mopterin_DH_FAD-bd"/>
</dbReference>
<feature type="compositionally biased region" description="Basic and acidic residues" evidence="4">
    <location>
        <begin position="237"/>
        <end position="248"/>
    </location>
</feature>
<dbReference type="Proteomes" id="UP000267798">
    <property type="component" value="Unassembled WGS sequence"/>
</dbReference>
<dbReference type="Gene3D" id="3.30.465.10">
    <property type="match status" value="1"/>
</dbReference>
<name>A0A3A6PR08_9BACL</name>
<keyword evidence="1" id="KW-0285">Flavoprotein</keyword>
<dbReference type="InterPro" id="IPR051312">
    <property type="entry name" value="Diverse_Substr_Oxidored"/>
</dbReference>
<feature type="region of interest" description="Disordered" evidence="4">
    <location>
        <begin position="221"/>
        <end position="248"/>
    </location>
</feature>
<sequence>MAMELADCNESGFSGVWQPDNVEEAWRLKRSFGERSSYTAGGTLLRRQRQNGIRPEPKHLISLLGIPELHGLRLSDGAVSIGAGTALNECRQHPLLKQHGELLVTAIGQFAAPSVRHLDTIGVNISGLGDAVPALVALNAQLVIFRGRGWGRCPILDWIQGKGGAREPDDLLVRVEIPVDSEGDADRAQEELFAFYEKSELRAAFVPTLVTVAAQDKTAEDERIAEQRIPAEGASDSSDRLTSAERRTNGSTLSDKMLGLIHEAIRGHYRAAEDLFADTNYRKETTRNLISAQLWKLMKR</sequence>
<dbReference type="InterPro" id="IPR016166">
    <property type="entry name" value="FAD-bd_PCMH"/>
</dbReference>
<keyword evidence="7" id="KW-1185">Reference proteome</keyword>
<protein>
    <recommendedName>
        <fullName evidence="5">FAD-binding PCMH-type domain-containing protein</fullName>
    </recommendedName>
</protein>
<dbReference type="InterPro" id="IPR036683">
    <property type="entry name" value="CO_DH_flav_C_dom_sf"/>
</dbReference>
<dbReference type="InterPro" id="IPR016169">
    <property type="entry name" value="FAD-bd_PCMH_sub2"/>
</dbReference>
<comment type="caution">
    <text evidence="6">The sequence shown here is derived from an EMBL/GenBank/DDBJ whole genome shotgun (WGS) entry which is preliminary data.</text>
</comment>
<dbReference type="EMBL" id="QXQB01000001">
    <property type="protein sequence ID" value="RJX40689.1"/>
    <property type="molecule type" value="Genomic_DNA"/>
</dbReference>
<evidence type="ECO:0000313" key="6">
    <source>
        <dbReference type="EMBL" id="RJX40689.1"/>
    </source>
</evidence>
<keyword evidence="3" id="KW-0560">Oxidoreductase</keyword>
<dbReference type="AlphaFoldDB" id="A0A3A6PR08"/>
<dbReference type="SUPFAM" id="SSF56176">
    <property type="entry name" value="FAD-binding/transporter-associated domain-like"/>
    <property type="match status" value="1"/>
</dbReference>
<keyword evidence="2" id="KW-0274">FAD</keyword>
<dbReference type="Gene3D" id="3.30.390.50">
    <property type="entry name" value="CO dehydrogenase flavoprotein, C-terminal domain"/>
    <property type="match status" value="1"/>
</dbReference>
<dbReference type="GO" id="GO:0071949">
    <property type="term" value="F:FAD binding"/>
    <property type="evidence" value="ECO:0007669"/>
    <property type="project" value="InterPro"/>
</dbReference>
<evidence type="ECO:0000259" key="5">
    <source>
        <dbReference type="PROSITE" id="PS51387"/>
    </source>
</evidence>
<dbReference type="OrthoDB" id="9774454at2"/>
<evidence type="ECO:0000256" key="3">
    <source>
        <dbReference type="ARBA" id="ARBA00023002"/>
    </source>
</evidence>
<evidence type="ECO:0000256" key="1">
    <source>
        <dbReference type="ARBA" id="ARBA00022630"/>
    </source>
</evidence>
<evidence type="ECO:0000313" key="7">
    <source>
        <dbReference type="Proteomes" id="UP000267798"/>
    </source>
</evidence>
<dbReference type="Pfam" id="PF00941">
    <property type="entry name" value="FAD_binding_5"/>
    <property type="match status" value="1"/>
</dbReference>
<feature type="domain" description="FAD-binding PCMH-type" evidence="5">
    <location>
        <begin position="9"/>
        <end position="182"/>
    </location>
</feature>
<dbReference type="InterPro" id="IPR036318">
    <property type="entry name" value="FAD-bd_PCMH-like_sf"/>
</dbReference>
<organism evidence="6 7">
    <name type="scientific">Paenibacillus pinisoli</name>
    <dbReference type="NCBI Taxonomy" id="1276110"/>
    <lineage>
        <taxon>Bacteria</taxon>
        <taxon>Bacillati</taxon>
        <taxon>Bacillota</taxon>
        <taxon>Bacilli</taxon>
        <taxon>Bacillales</taxon>
        <taxon>Paenibacillaceae</taxon>
        <taxon>Paenibacillus</taxon>
    </lineage>
</organism>
<dbReference type="PANTHER" id="PTHR42659:SF2">
    <property type="entry name" value="XANTHINE DEHYDROGENASE SUBUNIT C-RELATED"/>
    <property type="match status" value="1"/>
</dbReference>
<reference evidence="6 7" key="1">
    <citation type="submission" date="2018-09" db="EMBL/GenBank/DDBJ databases">
        <title>Paenibacillus aracenensis nov. sp. isolated from a cave in southern Spain.</title>
        <authorList>
            <person name="Jurado V."/>
            <person name="Gutierrez-Patricio S."/>
            <person name="Gonzalez-Pimentel J.L."/>
            <person name="Miller A.Z."/>
            <person name="Laiz L."/>
            <person name="Saiz-Jimenez C."/>
        </authorList>
    </citation>
    <scope>NUCLEOTIDE SEQUENCE [LARGE SCALE GENOMIC DNA]</scope>
    <source>
        <strain evidence="6 7">JCM 19203</strain>
    </source>
</reference>
<dbReference type="GO" id="GO:0016491">
    <property type="term" value="F:oxidoreductase activity"/>
    <property type="evidence" value="ECO:0007669"/>
    <property type="project" value="UniProtKB-KW"/>
</dbReference>
<dbReference type="PROSITE" id="PS51387">
    <property type="entry name" value="FAD_PCMH"/>
    <property type="match status" value="1"/>
</dbReference>
<gene>
    <name evidence="6" type="ORF">D3P09_01335</name>
</gene>
<evidence type="ECO:0000256" key="4">
    <source>
        <dbReference type="SAM" id="MobiDB-lite"/>
    </source>
</evidence>
<dbReference type="SUPFAM" id="SSF55447">
    <property type="entry name" value="CO dehydrogenase flavoprotein C-terminal domain-like"/>
    <property type="match status" value="1"/>
</dbReference>
<evidence type="ECO:0000256" key="2">
    <source>
        <dbReference type="ARBA" id="ARBA00022827"/>
    </source>
</evidence>
<proteinExistence type="predicted"/>
<accession>A0A3A6PR08</accession>
<dbReference type="PANTHER" id="PTHR42659">
    <property type="entry name" value="XANTHINE DEHYDROGENASE SUBUNIT C-RELATED"/>
    <property type="match status" value="1"/>
</dbReference>